<dbReference type="PANTHER" id="PTHR38045:SF1">
    <property type="entry name" value="HEPARINASE II_III-LIKE PROTEIN"/>
    <property type="match status" value="1"/>
</dbReference>
<accession>A0A1H7H0T5</accession>
<evidence type="ECO:0000313" key="3">
    <source>
        <dbReference type="EMBL" id="SEK43357.1"/>
    </source>
</evidence>
<dbReference type="SUPFAM" id="SSF48230">
    <property type="entry name" value="Chondroitin AC/alginate lyase"/>
    <property type="match status" value="1"/>
</dbReference>
<dbReference type="OrthoDB" id="175534at2"/>
<protein>
    <submittedName>
        <fullName evidence="3">Heparinase II/III-like protein</fullName>
    </submittedName>
</protein>
<reference evidence="4" key="1">
    <citation type="submission" date="2016-10" db="EMBL/GenBank/DDBJ databases">
        <authorList>
            <person name="Varghese N."/>
            <person name="Submissions S."/>
        </authorList>
    </citation>
    <scope>NUCLEOTIDE SEQUENCE [LARGE SCALE GENOMIC DNA]</scope>
    <source>
        <strain evidence="4">DSM 18733</strain>
    </source>
</reference>
<dbReference type="InterPro" id="IPR008929">
    <property type="entry name" value="Chondroitin_lyas"/>
</dbReference>
<name>A0A1H7H0T5_OLID1</name>
<evidence type="ECO:0000259" key="2">
    <source>
        <dbReference type="Pfam" id="PF07940"/>
    </source>
</evidence>
<gene>
    <name evidence="3" type="ORF">SAMN05661044_00235</name>
</gene>
<dbReference type="Gene3D" id="2.70.98.70">
    <property type="match status" value="1"/>
</dbReference>
<evidence type="ECO:0000256" key="1">
    <source>
        <dbReference type="ARBA" id="ARBA00004196"/>
    </source>
</evidence>
<dbReference type="EMBL" id="FOAF01000001">
    <property type="protein sequence ID" value="SEK43357.1"/>
    <property type="molecule type" value="Genomic_DNA"/>
</dbReference>
<dbReference type="GO" id="GO:0016829">
    <property type="term" value="F:lyase activity"/>
    <property type="evidence" value="ECO:0007669"/>
    <property type="project" value="InterPro"/>
</dbReference>
<dbReference type="RefSeq" id="WP_093317031.1">
    <property type="nucleotide sequence ID" value="NZ_FOAF01000001.1"/>
</dbReference>
<keyword evidence="4" id="KW-1185">Reference proteome</keyword>
<sequence>MKYLIVRGRWTSFCGAWLLLLLLNYVAYGQQPADKLKDHPRILLLAGGETKIHALVNENAAWMNLHQSILEACDSMLTIKPVERTLIGRRLLQVSREALRRIFYLSYAWRMTGDEKYIKRGEQELLAVSQFSDWNPTHFLDVAEMTTAVAIGYDWMYNKLPTSSKLLIKNAIREKGITPALDEEKCWWLRATNNWNQVCNGGITLGALAIMEDEPALAQKLVDRAVKSVQSSMAEYAPDGAYNEGYSYWGYGTSYNVLLISALEAAFDTDFALSQQPGFLQTAQFYANLIGPSGLPFSYGDCGVIEGVQPAMYWFAGKLNDPSLLAIEKRYLLAPKFNVKTNRLLPAALLWANGLKPEMIGDSVKTLWYGKGKNEVAMLRSSANSGEGLYVGLKAGTPGLSHGHMDIGSFVMDAKGVRWSMDFGMQQYNSLESAGLDIWNMEQNSQRWDVFRYVNFSHSTLTVNGHKQDVKGSAQIIRTAERPSGALAVMEMTSVYKRDLRAAKRGIALVNNQFVQVRDEVESGDSSVIIQWKMLTPARVKNLSKDQMVLSSQDQELTLYVRGAPEARLKTWPTTPPHAYDVPNPGTQLVGFELELPPHTTKSIDVLLVPKGDKVPDEFTVLGRLEAW</sequence>
<dbReference type="STRING" id="407022.SAMN05661044_00235"/>
<dbReference type="GO" id="GO:0030313">
    <property type="term" value="C:cell envelope"/>
    <property type="evidence" value="ECO:0007669"/>
    <property type="project" value="UniProtKB-SubCell"/>
</dbReference>
<dbReference type="AlphaFoldDB" id="A0A1H7H0T5"/>
<proteinExistence type="predicted"/>
<comment type="subcellular location">
    <subcellularLocation>
        <location evidence="1">Cell envelope</location>
    </subcellularLocation>
</comment>
<dbReference type="InterPro" id="IPR012480">
    <property type="entry name" value="Hepar_II_III_C"/>
</dbReference>
<dbReference type="PANTHER" id="PTHR38045">
    <property type="entry name" value="CHROMOSOME 1, WHOLE GENOME SHOTGUN SEQUENCE"/>
    <property type="match status" value="1"/>
</dbReference>
<feature type="domain" description="Heparinase II/III-like C-terminal" evidence="2">
    <location>
        <begin position="386"/>
        <end position="588"/>
    </location>
</feature>
<dbReference type="Proteomes" id="UP000199421">
    <property type="component" value="Unassembled WGS sequence"/>
</dbReference>
<dbReference type="Pfam" id="PF07940">
    <property type="entry name" value="Hepar_II_III_C"/>
    <property type="match status" value="1"/>
</dbReference>
<evidence type="ECO:0000313" key="4">
    <source>
        <dbReference type="Proteomes" id="UP000199421"/>
    </source>
</evidence>
<organism evidence="3 4">
    <name type="scientific">Olivibacter domesticus</name>
    <name type="common">Pseudosphingobacterium domesticum</name>
    <dbReference type="NCBI Taxonomy" id="407022"/>
    <lineage>
        <taxon>Bacteria</taxon>
        <taxon>Pseudomonadati</taxon>
        <taxon>Bacteroidota</taxon>
        <taxon>Sphingobacteriia</taxon>
        <taxon>Sphingobacteriales</taxon>
        <taxon>Sphingobacteriaceae</taxon>
        <taxon>Olivibacter</taxon>
    </lineage>
</organism>
<dbReference type="Gene3D" id="1.50.10.100">
    <property type="entry name" value="Chondroitin AC/alginate lyase"/>
    <property type="match status" value="1"/>
</dbReference>